<keyword evidence="1" id="KW-1133">Transmembrane helix</keyword>
<comment type="caution">
    <text evidence="2">The sequence shown here is derived from an EMBL/GenBank/DDBJ whole genome shotgun (WGS) entry which is preliminary data.</text>
</comment>
<reference evidence="2 3" key="1">
    <citation type="submission" date="2020-03" db="EMBL/GenBank/DDBJ databases">
        <title>Genome sequence of strain Massilia sp. TW-1.</title>
        <authorList>
            <person name="Chaudhary D.K."/>
        </authorList>
    </citation>
    <scope>NUCLEOTIDE SEQUENCE [LARGE SCALE GENOMIC DNA]</scope>
    <source>
        <strain evidence="2 3">TW-1</strain>
    </source>
</reference>
<organism evidence="2 3">
    <name type="scientific">Telluria antibiotica</name>
    <dbReference type="NCBI Taxonomy" id="2717319"/>
    <lineage>
        <taxon>Bacteria</taxon>
        <taxon>Pseudomonadati</taxon>
        <taxon>Pseudomonadota</taxon>
        <taxon>Betaproteobacteria</taxon>
        <taxon>Burkholderiales</taxon>
        <taxon>Oxalobacteraceae</taxon>
        <taxon>Telluria group</taxon>
        <taxon>Telluria</taxon>
    </lineage>
</organism>
<sequence>MNQQALMNLGIACGILYGVYKFAKDDRIKAMALGAAGVVIAKQTPVLKNYI</sequence>
<keyword evidence="1" id="KW-0472">Membrane</keyword>
<dbReference type="RefSeq" id="WP_166861775.1">
    <property type="nucleotide sequence ID" value="NZ_JAAQOM010000013.1"/>
</dbReference>
<evidence type="ECO:0000256" key="1">
    <source>
        <dbReference type="SAM" id="Phobius"/>
    </source>
</evidence>
<accession>A0ABX0PH65</accession>
<keyword evidence="3" id="KW-1185">Reference proteome</keyword>
<name>A0ABX0PH65_9BURK</name>
<feature type="transmembrane region" description="Helical" evidence="1">
    <location>
        <begin position="6"/>
        <end position="23"/>
    </location>
</feature>
<protein>
    <submittedName>
        <fullName evidence="2">Uncharacterized protein</fullName>
    </submittedName>
</protein>
<dbReference type="Proteomes" id="UP000716322">
    <property type="component" value="Unassembled WGS sequence"/>
</dbReference>
<dbReference type="EMBL" id="JAAQOM010000013">
    <property type="protein sequence ID" value="NIA56186.1"/>
    <property type="molecule type" value="Genomic_DNA"/>
</dbReference>
<gene>
    <name evidence="2" type="ORF">HAV22_21365</name>
</gene>
<proteinExistence type="predicted"/>
<evidence type="ECO:0000313" key="2">
    <source>
        <dbReference type="EMBL" id="NIA56186.1"/>
    </source>
</evidence>
<keyword evidence="1" id="KW-0812">Transmembrane</keyword>
<evidence type="ECO:0000313" key="3">
    <source>
        <dbReference type="Proteomes" id="UP000716322"/>
    </source>
</evidence>